<evidence type="ECO:0000256" key="3">
    <source>
        <dbReference type="ARBA" id="ARBA00022692"/>
    </source>
</evidence>
<feature type="transmembrane region" description="Helical" evidence="6">
    <location>
        <begin position="12"/>
        <end position="32"/>
    </location>
</feature>
<keyword evidence="2" id="KW-1003">Cell membrane</keyword>
<evidence type="ECO:0000256" key="2">
    <source>
        <dbReference type="ARBA" id="ARBA00022475"/>
    </source>
</evidence>
<feature type="transmembrane region" description="Helical" evidence="6">
    <location>
        <begin position="44"/>
        <end position="62"/>
    </location>
</feature>
<comment type="subcellular location">
    <subcellularLocation>
        <location evidence="1">Cell membrane</location>
        <topology evidence="1">Multi-pass membrane protein</topology>
    </subcellularLocation>
</comment>
<evidence type="ECO:0000259" key="7">
    <source>
        <dbReference type="Pfam" id="PF12823"/>
    </source>
</evidence>
<evidence type="ECO:0000313" key="8">
    <source>
        <dbReference type="EMBL" id="CAA9512364.1"/>
    </source>
</evidence>
<keyword evidence="5 6" id="KW-0472">Membrane</keyword>
<accession>A0A6J4T2P6</accession>
<gene>
    <name evidence="8" type="ORF">AVDCRST_MAG53-2712</name>
</gene>
<evidence type="ECO:0000256" key="5">
    <source>
        <dbReference type="ARBA" id="ARBA00023136"/>
    </source>
</evidence>
<keyword evidence="3 6" id="KW-0812">Transmembrane</keyword>
<proteinExistence type="predicted"/>
<sequence length="101" mass="11104">MPDRATTLKKLDLIRVVAAVDLALLVVLLYFSRWFADNEGGVSILGPLHGVIFLGLLYLTAVGAGEKRWGWLFPITTIIPLFSLLYDAKLRREIAAGAHPS</sequence>
<dbReference type="GO" id="GO:0005886">
    <property type="term" value="C:plasma membrane"/>
    <property type="evidence" value="ECO:0007669"/>
    <property type="project" value="UniProtKB-SubCell"/>
</dbReference>
<dbReference type="EMBL" id="CADCVR010000084">
    <property type="protein sequence ID" value="CAA9512364.1"/>
    <property type="molecule type" value="Genomic_DNA"/>
</dbReference>
<dbReference type="InterPro" id="IPR023845">
    <property type="entry name" value="DUF3817_TM"/>
</dbReference>
<reference evidence="8" key="1">
    <citation type="submission" date="2020-02" db="EMBL/GenBank/DDBJ databases">
        <authorList>
            <person name="Meier V. D."/>
        </authorList>
    </citation>
    <scope>NUCLEOTIDE SEQUENCE</scope>
    <source>
        <strain evidence="8">AVDCRST_MAG53</strain>
    </source>
</reference>
<organism evidence="8">
    <name type="scientific">uncultured Solirubrobacteraceae bacterium</name>
    <dbReference type="NCBI Taxonomy" id="1162706"/>
    <lineage>
        <taxon>Bacteria</taxon>
        <taxon>Bacillati</taxon>
        <taxon>Actinomycetota</taxon>
        <taxon>Thermoleophilia</taxon>
        <taxon>Solirubrobacterales</taxon>
        <taxon>Solirubrobacteraceae</taxon>
        <taxon>environmental samples</taxon>
    </lineage>
</organism>
<protein>
    <recommendedName>
        <fullName evidence="7">DUF3817 domain-containing protein</fullName>
    </recommendedName>
</protein>
<dbReference type="Pfam" id="PF12823">
    <property type="entry name" value="DUF3817"/>
    <property type="match status" value="1"/>
</dbReference>
<evidence type="ECO:0000256" key="1">
    <source>
        <dbReference type="ARBA" id="ARBA00004651"/>
    </source>
</evidence>
<evidence type="ECO:0000256" key="4">
    <source>
        <dbReference type="ARBA" id="ARBA00022989"/>
    </source>
</evidence>
<keyword evidence="4 6" id="KW-1133">Transmembrane helix</keyword>
<dbReference type="NCBIfam" id="TIGR03954">
    <property type="entry name" value="integ_memb_HG"/>
    <property type="match status" value="1"/>
</dbReference>
<evidence type="ECO:0000256" key="6">
    <source>
        <dbReference type="SAM" id="Phobius"/>
    </source>
</evidence>
<name>A0A6J4T2P6_9ACTN</name>
<feature type="domain" description="DUF3817" evidence="7">
    <location>
        <begin position="11"/>
        <end position="92"/>
    </location>
</feature>
<feature type="transmembrane region" description="Helical" evidence="6">
    <location>
        <begin position="69"/>
        <end position="86"/>
    </location>
</feature>
<dbReference type="AlphaFoldDB" id="A0A6J4T2P6"/>